<dbReference type="Proteomes" id="UP000450676">
    <property type="component" value="Unassembled WGS sequence"/>
</dbReference>
<dbReference type="Gene3D" id="2.40.420.20">
    <property type="match status" value="1"/>
</dbReference>
<keyword evidence="2" id="KW-0175">Coiled coil</keyword>
<evidence type="ECO:0000256" key="2">
    <source>
        <dbReference type="SAM" id="Coils"/>
    </source>
</evidence>
<dbReference type="Pfam" id="PF25876">
    <property type="entry name" value="HH_MFP_RND"/>
    <property type="match status" value="1"/>
</dbReference>
<dbReference type="PRINTS" id="PR01490">
    <property type="entry name" value="RTXTOXIND"/>
</dbReference>
<dbReference type="Gene3D" id="1.10.287.470">
    <property type="entry name" value="Helix hairpin bin"/>
    <property type="match status" value="1"/>
</dbReference>
<accession>A0A7X4HED1</accession>
<dbReference type="Pfam" id="PF25989">
    <property type="entry name" value="YknX_C"/>
    <property type="match status" value="1"/>
</dbReference>
<dbReference type="GO" id="GO:0015562">
    <property type="term" value="F:efflux transmembrane transporter activity"/>
    <property type="evidence" value="ECO:0007669"/>
    <property type="project" value="TreeGrafter"/>
</dbReference>
<reference evidence="7 8" key="1">
    <citation type="submission" date="2019-12" db="EMBL/GenBank/DDBJ databases">
        <title>Novel species isolated from a subtropical stream in China.</title>
        <authorList>
            <person name="Lu H."/>
        </authorList>
    </citation>
    <scope>NUCLEOTIDE SEQUENCE [LARGE SCALE GENOMIC DNA]</scope>
    <source>
        <strain evidence="7 8">FT127W</strain>
    </source>
</reference>
<dbReference type="GO" id="GO:1990281">
    <property type="term" value="C:efflux pump complex"/>
    <property type="evidence" value="ECO:0007669"/>
    <property type="project" value="TreeGrafter"/>
</dbReference>
<keyword evidence="8" id="KW-1185">Reference proteome</keyword>
<dbReference type="AlphaFoldDB" id="A0A7X4HED1"/>
<evidence type="ECO:0000256" key="1">
    <source>
        <dbReference type="ARBA" id="ARBA00009477"/>
    </source>
</evidence>
<evidence type="ECO:0000259" key="4">
    <source>
        <dbReference type="Pfam" id="PF25917"/>
    </source>
</evidence>
<comment type="similarity">
    <text evidence="1">Belongs to the membrane fusion protein (MFP) (TC 8.A.1) family.</text>
</comment>
<dbReference type="InterPro" id="IPR058624">
    <property type="entry name" value="MdtA-like_HH"/>
</dbReference>
<evidence type="ECO:0000313" key="8">
    <source>
        <dbReference type="Proteomes" id="UP000450676"/>
    </source>
</evidence>
<comment type="caution">
    <text evidence="7">The sequence shown here is derived from an EMBL/GenBank/DDBJ whole genome shotgun (WGS) entry which is preliminary data.</text>
</comment>
<dbReference type="Gene3D" id="2.40.50.100">
    <property type="match status" value="1"/>
</dbReference>
<name>A0A7X4HED1_9BURK</name>
<evidence type="ECO:0000313" key="7">
    <source>
        <dbReference type="EMBL" id="MYN09630.1"/>
    </source>
</evidence>
<feature type="domain" description="Multidrug resistance protein MdtA-like alpha-helical hairpin" evidence="3">
    <location>
        <begin position="139"/>
        <end position="206"/>
    </location>
</feature>
<dbReference type="SUPFAM" id="SSF111369">
    <property type="entry name" value="HlyD-like secretion proteins"/>
    <property type="match status" value="1"/>
</dbReference>
<dbReference type="PANTHER" id="PTHR30469">
    <property type="entry name" value="MULTIDRUG RESISTANCE PROTEIN MDTA"/>
    <property type="match status" value="1"/>
</dbReference>
<sequence length="416" mass="43079">MKIETLPLSSAPAQAAARGKRWRKPAAVLIVLALAGGGWTVMQSRAKTPAPATAAAPAKADAKKGPEVYELAAADVAAIDARALAVSLPLSGSLAPVSQATIKAKVSGEVREAAVREGTHVAQGQVLARLDQADLQARLTQQQAMLDEAQAKLAMASRNHANSQALLKQNYISSTSYDTTANGVELARANVKSASAMVDMARIALNDSVIRAPMSGVISKRHVQAGEKVAPDMPVYTIVNLAELTLEAQVPTSEIPRVKTGQDVAFKVDGFQREFHGKVARINPTAEPGSRAMLVYISVENKDGALLGGMFAKGNIVTERSAVMPVVPLAALRSDGGKQVVYQVDQGKVVAQPVTLGLRNEDTGYAEVTGGLQQGAQVIVAKLDAVKPGAKVKLAAPAGADAAAATAKASVPGARS</sequence>
<dbReference type="EMBL" id="WWCU01000025">
    <property type="protein sequence ID" value="MYN09630.1"/>
    <property type="molecule type" value="Genomic_DNA"/>
</dbReference>
<proteinExistence type="inferred from homology"/>
<dbReference type="Gene3D" id="2.40.30.170">
    <property type="match status" value="1"/>
</dbReference>
<dbReference type="Pfam" id="PF25917">
    <property type="entry name" value="BSH_RND"/>
    <property type="match status" value="1"/>
</dbReference>
<feature type="domain" description="CusB-like beta-barrel" evidence="5">
    <location>
        <begin position="246"/>
        <end position="318"/>
    </location>
</feature>
<dbReference type="RefSeq" id="WP_161073927.1">
    <property type="nucleotide sequence ID" value="NZ_WWCU01000025.1"/>
</dbReference>
<feature type="coiled-coil region" evidence="2">
    <location>
        <begin position="132"/>
        <end position="166"/>
    </location>
</feature>
<dbReference type="InterPro" id="IPR006143">
    <property type="entry name" value="RND_pump_MFP"/>
</dbReference>
<dbReference type="InterPro" id="IPR058637">
    <property type="entry name" value="YknX-like_C"/>
</dbReference>
<dbReference type="Pfam" id="PF25954">
    <property type="entry name" value="Beta-barrel_RND_2"/>
    <property type="match status" value="1"/>
</dbReference>
<dbReference type="InterPro" id="IPR058792">
    <property type="entry name" value="Beta-barrel_RND_2"/>
</dbReference>
<evidence type="ECO:0000259" key="5">
    <source>
        <dbReference type="Pfam" id="PF25954"/>
    </source>
</evidence>
<feature type="domain" description="Multidrug resistance protein MdtA-like barrel-sandwich hybrid" evidence="4">
    <location>
        <begin position="99"/>
        <end position="230"/>
    </location>
</feature>
<evidence type="ECO:0000259" key="6">
    <source>
        <dbReference type="Pfam" id="PF25989"/>
    </source>
</evidence>
<dbReference type="InterPro" id="IPR058625">
    <property type="entry name" value="MdtA-like_BSH"/>
</dbReference>
<evidence type="ECO:0000259" key="3">
    <source>
        <dbReference type="Pfam" id="PF25876"/>
    </source>
</evidence>
<feature type="domain" description="YknX-like C-terminal permuted SH3-like" evidence="6">
    <location>
        <begin position="326"/>
        <end position="393"/>
    </location>
</feature>
<organism evidence="7 8">
    <name type="scientific">Pseudoduganella aquatica</name>
    <dbReference type="NCBI Taxonomy" id="2660641"/>
    <lineage>
        <taxon>Bacteria</taxon>
        <taxon>Pseudomonadati</taxon>
        <taxon>Pseudomonadota</taxon>
        <taxon>Betaproteobacteria</taxon>
        <taxon>Burkholderiales</taxon>
        <taxon>Oxalobacteraceae</taxon>
        <taxon>Telluria group</taxon>
        <taxon>Pseudoduganella</taxon>
    </lineage>
</organism>
<dbReference type="FunFam" id="2.40.30.170:FF:000010">
    <property type="entry name" value="Efflux RND transporter periplasmic adaptor subunit"/>
    <property type="match status" value="1"/>
</dbReference>
<gene>
    <name evidence="7" type="ORF">GTP77_20095</name>
</gene>
<dbReference type="NCBIfam" id="TIGR01730">
    <property type="entry name" value="RND_mfp"/>
    <property type="match status" value="1"/>
</dbReference>
<protein>
    <submittedName>
        <fullName evidence="7">Efflux RND transporter periplasmic adaptor subunit</fullName>
    </submittedName>
</protein>